<proteinExistence type="predicted"/>
<comment type="subcellular location">
    <subcellularLocation>
        <location evidence="1">Membrane</location>
        <topology evidence="1">Multi-pass membrane protein</topology>
    </subcellularLocation>
</comment>
<dbReference type="STRING" id="101127.A0A1X2GWA2"/>
<dbReference type="AlphaFoldDB" id="A0A1X2GWA2"/>
<sequence length="339" mass="37598">MAIETINQQQLIPGAYITLIPKDSYPNTEISEKAAVTNAVFASGTLLQKQQVQGVIGDISSSWTSLSALISSTLQVPQCSFASTAIALSDKSSYDYFFRTIPTQVIFADVMVSFAALQGWSKIGVIYEDTTFGQQYFQRAILQAGLHGMDIVQSQAFGPDLEKDALTFAIQNVTQSMARVILVAGPEEGQSVVMTQAAALGYLSDDYTWLLLGRVDAFLRRDIRQYNHNHTSSPVHFNTTFNGIFMFDYWLSLSGYAPFDSFIQQWSKLDPQMLAYSCMMVMAEGFNRVLGLLPNRTQALKSLVNNELREYLIPDAFNTGYVGPNGPMVFDTNGDLLQR</sequence>
<keyword evidence="7" id="KW-0325">Glycoprotein</keyword>
<dbReference type="Proteomes" id="UP000242146">
    <property type="component" value="Unassembled WGS sequence"/>
</dbReference>
<evidence type="ECO:0000256" key="3">
    <source>
        <dbReference type="ARBA" id="ARBA00022989"/>
    </source>
</evidence>
<evidence type="ECO:0000256" key="2">
    <source>
        <dbReference type="ARBA" id="ARBA00022692"/>
    </source>
</evidence>
<evidence type="ECO:0000256" key="5">
    <source>
        <dbReference type="ARBA" id="ARBA00023136"/>
    </source>
</evidence>
<dbReference type="InterPro" id="IPR002455">
    <property type="entry name" value="GPCR3_GABA-B"/>
</dbReference>
<organism evidence="10 11">
    <name type="scientific">Hesseltinella vesiculosa</name>
    <dbReference type="NCBI Taxonomy" id="101127"/>
    <lineage>
        <taxon>Eukaryota</taxon>
        <taxon>Fungi</taxon>
        <taxon>Fungi incertae sedis</taxon>
        <taxon>Mucoromycota</taxon>
        <taxon>Mucoromycotina</taxon>
        <taxon>Mucoromycetes</taxon>
        <taxon>Mucorales</taxon>
        <taxon>Cunninghamellaceae</taxon>
        <taxon>Hesseltinella</taxon>
    </lineage>
</organism>
<comment type="caution">
    <text evidence="10">The sequence shown here is derived from an EMBL/GenBank/DDBJ whole genome shotgun (WGS) entry which is preliminary data.</text>
</comment>
<evidence type="ECO:0000256" key="8">
    <source>
        <dbReference type="ARBA" id="ARBA00023224"/>
    </source>
</evidence>
<dbReference type="InterPro" id="IPR028082">
    <property type="entry name" value="Peripla_BP_I"/>
</dbReference>
<dbReference type="Gene3D" id="3.40.50.2300">
    <property type="match status" value="2"/>
</dbReference>
<reference evidence="10 11" key="1">
    <citation type="submission" date="2016-07" db="EMBL/GenBank/DDBJ databases">
        <title>Pervasive Adenine N6-methylation of Active Genes in Fungi.</title>
        <authorList>
            <consortium name="DOE Joint Genome Institute"/>
            <person name="Mondo S.J."/>
            <person name="Dannebaum R.O."/>
            <person name="Kuo R.C."/>
            <person name="Labutti K."/>
            <person name="Haridas S."/>
            <person name="Kuo A."/>
            <person name="Salamov A."/>
            <person name="Ahrendt S.R."/>
            <person name="Lipzen A."/>
            <person name="Sullivan W."/>
            <person name="Andreopoulos W.B."/>
            <person name="Clum A."/>
            <person name="Lindquist E."/>
            <person name="Daum C."/>
            <person name="Ramamoorthy G.K."/>
            <person name="Gryganskyi A."/>
            <person name="Culley D."/>
            <person name="Magnuson J.K."/>
            <person name="James T.Y."/>
            <person name="O'Malley M.A."/>
            <person name="Stajich J.E."/>
            <person name="Spatafora J.W."/>
            <person name="Visel A."/>
            <person name="Grigoriev I.V."/>
        </authorList>
    </citation>
    <scope>NUCLEOTIDE SEQUENCE [LARGE SCALE GENOMIC DNA]</scope>
    <source>
        <strain evidence="10 11">NRRL 3301</strain>
    </source>
</reference>
<evidence type="ECO:0000256" key="1">
    <source>
        <dbReference type="ARBA" id="ARBA00004141"/>
    </source>
</evidence>
<keyword evidence="5" id="KW-0472">Membrane</keyword>
<evidence type="ECO:0000256" key="6">
    <source>
        <dbReference type="ARBA" id="ARBA00023170"/>
    </source>
</evidence>
<keyword evidence="3" id="KW-1133">Transmembrane helix</keyword>
<dbReference type="PANTHER" id="PTHR10519">
    <property type="entry name" value="GABA-B RECEPTOR"/>
    <property type="match status" value="1"/>
</dbReference>
<dbReference type="GO" id="GO:0007214">
    <property type="term" value="P:gamma-aminobutyric acid signaling pathway"/>
    <property type="evidence" value="ECO:0007669"/>
    <property type="project" value="TreeGrafter"/>
</dbReference>
<dbReference type="InterPro" id="IPR001828">
    <property type="entry name" value="ANF_lig-bd_rcpt"/>
</dbReference>
<evidence type="ECO:0000259" key="9">
    <source>
        <dbReference type="Pfam" id="PF01094"/>
    </source>
</evidence>
<accession>A0A1X2GWA2</accession>
<gene>
    <name evidence="10" type="ORF">DM01DRAFT_263875</name>
</gene>
<evidence type="ECO:0000256" key="7">
    <source>
        <dbReference type="ARBA" id="ARBA00023180"/>
    </source>
</evidence>
<dbReference type="GO" id="GO:0038039">
    <property type="term" value="C:G protein-coupled receptor heterodimeric complex"/>
    <property type="evidence" value="ECO:0007669"/>
    <property type="project" value="TreeGrafter"/>
</dbReference>
<dbReference type="SUPFAM" id="SSF53822">
    <property type="entry name" value="Periplasmic binding protein-like I"/>
    <property type="match status" value="1"/>
</dbReference>
<evidence type="ECO:0000313" key="11">
    <source>
        <dbReference type="Proteomes" id="UP000242146"/>
    </source>
</evidence>
<keyword evidence="8" id="KW-0807">Transducer</keyword>
<evidence type="ECO:0000313" key="10">
    <source>
        <dbReference type="EMBL" id="ORX62314.1"/>
    </source>
</evidence>
<dbReference type="GO" id="GO:0004965">
    <property type="term" value="F:G protein-coupled GABA receptor activity"/>
    <property type="evidence" value="ECO:0007669"/>
    <property type="project" value="InterPro"/>
</dbReference>
<keyword evidence="2" id="KW-0812">Transmembrane</keyword>
<keyword evidence="6" id="KW-0675">Receptor</keyword>
<dbReference type="OrthoDB" id="5984008at2759"/>
<dbReference type="EMBL" id="MCGT01000002">
    <property type="protein sequence ID" value="ORX62314.1"/>
    <property type="molecule type" value="Genomic_DNA"/>
</dbReference>
<evidence type="ECO:0000256" key="4">
    <source>
        <dbReference type="ARBA" id="ARBA00023040"/>
    </source>
</evidence>
<keyword evidence="4" id="KW-0297">G-protein coupled receptor</keyword>
<name>A0A1X2GWA2_9FUNG</name>
<keyword evidence="11" id="KW-1185">Reference proteome</keyword>
<dbReference type="Pfam" id="PF01094">
    <property type="entry name" value="ANF_receptor"/>
    <property type="match status" value="1"/>
</dbReference>
<dbReference type="InterPro" id="IPR000337">
    <property type="entry name" value="GPCR_3"/>
</dbReference>
<dbReference type="PRINTS" id="PR00248">
    <property type="entry name" value="GPCRMGR"/>
</dbReference>
<protein>
    <submittedName>
        <fullName evidence="10">Periplasmic binding protein-like I</fullName>
    </submittedName>
</protein>
<dbReference type="PANTHER" id="PTHR10519:SF20">
    <property type="entry name" value="G-PROTEIN COUPLED RECEPTOR 156-RELATED"/>
    <property type="match status" value="1"/>
</dbReference>
<feature type="domain" description="Receptor ligand binding region" evidence="9">
    <location>
        <begin position="1"/>
        <end position="337"/>
    </location>
</feature>